<dbReference type="GO" id="GO:0016787">
    <property type="term" value="F:hydrolase activity"/>
    <property type="evidence" value="ECO:0007669"/>
    <property type="project" value="UniProtKB-KW"/>
</dbReference>
<dbReference type="PANTHER" id="PTHR45766:SF6">
    <property type="entry name" value="SWI_SNF-RELATED MATRIX-ASSOCIATED ACTIN-DEPENDENT REGULATOR OF CHROMATIN SUBFAMILY A-LIKE PROTEIN 1"/>
    <property type="match status" value="1"/>
</dbReference>
<dbReference type="PROSITE" id="PS51194">
    <property type="entry name" value="HELICASE_CTER"/>
    <property type="match status" value="1"/>
</dbReference>
<evidence type="ECO:0000256" key="2">
    <source>
        <dbReference type="ARBA" id="ARBA00022801"/>
    </source>
</evidence>
<dbReference type="InterPro" id="IPR001650">
    <property type="entry name" value="Helicase_C-like"/>
</dbReference>
<evidence type="ECO:0000256" key="1">
    <source>
        <dbReference type="ARBA" id="ARBA00022741"/>
    </source>
</evidence>
<evidence type="ECO:0000259" key="7">
    <source>
        <dbReference type="PROSITE" id="PS51194"/>
    </source>
</evidence>
<dbReference type="InterPro" id="IPR049730">
    <property type="entry name" value="SNF2/RAD54-like_C"/>
</dbReference>
<dbReference type="PROSITE" id="PS51192">
    <property type="entry name" value="HELICASE_ATP_BIND_1"/>
    <property type="match status" value="1"/>
</dbReference>
<evidence type="ECO:0000256" key="4">
    <source>
        <dbReference type="ARBA" id="ARBA00022840"/>
    </source>
</evidence>
<dbReference type="CDD" id="cd18011">
    <property type="entry name" value="DEXDc_RapA"/>
    <property type="match status" value="1"/>
</dbReference>
<gene>
    <name evidence="8" type="ORF">DW712_15125</name>
</gene>
<dbReference type="InterPro" id="IPR027417">
    <property type="entry name" value="P-loop_NTPase"/>
</dbReference>
<dbReference type="PANTHER" id="PTHR45766">
    <property type="entry name" value="DNA ANNEALING HELICASE AND ENDONUCLEASE ZRANB3 FAMILY MEMBER"/>
    <property type="match status" value="1"/>
</dbReference>
<proteinExistence type="predicted"/>
<evidence type="ECO:0000256" key="3">
    <source>
        <dbReference type="ARBA" id="ARBA00022806"/>
    </source>
</evidence>
<keyword evidence="2" id="KW-0378">Hydrolase</keyword>
<dbReference type="EMBL" id="QSKV01000010">
    <property type="protein sequence ID" value="RHE90360.1"/>
    <property type="molecule type" value="Genomic_DNA"/>
</dbReference>
<dbReference type="AlphaFoldDB" id="A0A414L6Q0"/>
<keyword evidence="1" id="KW-0547">Nucleotide-binding</keyword>
<feature type="domain" description="Helicase ATP-binding" evidence="6">
    <location>
        <begin position="115"/>
        <end position="285"/>
    </location>
</feature>
<dbReference type="SMART" id="SM00487">
    <property type="entry name" value="DEXDc"/>
    <property type="match status" value="1"/>
</dbReference>
<keyword evidence="3 8" id="KW-0347">Helicase</keyword>
<dbReference type="Gene3D" id="3.40.50.10810">
    <property type="entry name" value="Tandem AAA-ATPase domain"/>
    <property type="match status" value="1"/>
</dbReference>
<dbReference type="InterPro" id="IPR014001">
    <property type="entry name" value="Helicase_ATP-bd"/>
</dbReference>
<dbReference type="Pfam" id="PF00271">
    <property type="entry name" value="Helicase_C"/>
    <property type="match status" value="1"/>
</dbReference>
<sequence length="944" mass="108848">MANFASGQRITVRGEEFRITRVEQNTGNSTLVYATGLSELVSNKHYIFDTGIDKQITVVSPNSTQLVADTSQLCRATRLLIESNIRNNGYSSPKISIAQKGAFNLADYQLEPTLKALELPRPRLLIADGVGLGKTIEVGIFLSEMIRRGRGRRILVCALKSILTQFQEEIWNRFAIPLMRLDSIGVDHIRAEIPMNKNPFDFYDKTIISIDTLKNNGKFRAWLEKTRWDIIVIDECHTVANDGSLRGKLAQFLADHCDSLILTSATPHNGSSESFANLMRMLEPTSIPRSGEYTKEDVQKYYVRRFKNDIENENIRRNFQERKVEPVNVKLSSIEEDILSMQQKIKFRSIKEENETERRDLLFAFSLFKTFLSSPAAALKSVENRMEKTDVNREELEELKALLNNAIENQIDSRYDTLCSKLKELKWNGKKNDERIVIFTERIKTMDYLKRRMTKDFGMTDEQIVLFNGSLSDTEQEELVAAFGKENCPIKVFISSDSGSQGVNLHYYCHRIFNYDIPWSLITLEQRNGRIDRYGQKQVPYIYYLIARSENKDVRSDMAVIEKLMTKEEEVHKTLGDVQSVMNLYNVEKETNAVQEAIKRHDTDFLEVKDENAEQKTRRKRGGFFTLGKNTTPAKEHKEYIEPQLSLYNDDMQFYRDMFAELESKGSIAHEEVKVVDAEKPYLEVTDSKEIEDVLYDVPKEARPKDHIFRLCNDKQVVMDAISDSRKSQESLWARFQPLYDLHPIIQYMLSKLAASVAKEQAFVVKHHIFPHDIAFYLMYGSVANGLGQSLISKFFLVPMSISKGTSSKPISLDDFVKTYPDILQKMYPEDISDNDLQQLQSLLKDAIEDGETNYMYPRQAEMGAKMATQRQQYQEKLNKWADDAKNELTLGLDADVQITRKDIDGQIKEVETIVSRQHQFGKDLYTLDNTEPYIRVLAVFYNK</sequence>
<dbReference type="SUPFAM" id="SSF52540">
    <property type="entry name" value="P-loop containing nucleoside triphosphate hydrolases"/>
    <property type="match status" value="2"/>
</dbReference>
<dbReference type="Pfam" id="PF00176">
    <property type="entry name" value="SNF2-rel_dom"/>
    <property type="match status" value="1"/>
</dbReference>
<keyword evidence="5" id="KW-0175">Coiled coil</keyword>
<dbReference type="CDD" id="cd18793">
    <property type="entry name" value="SF2_C_SNF"/>
    <property type="match status" value="1"/>
</dbReference>
<dbReference type="Proteomes" id="UP000285650">
    <property type="component" value="Unassembled WGS sequence"/>
</dbReference>
<feature type="coiled-coil region" evidence="5">
    <location>
        <begin position="379"/>
        <end position="413"/>
    </location>
</feature>
<evidence type="ECO:0000259" key="6">
    <source>
        <dbReference type="PROSITE" id="PS51192"/>
    </source>
</evidence>
<comment type="caution">
    <text evidence="8">The sequence shown here is derived from an EMBL/GenBank/DDBJ whole genome shotgun (WGS) entry which is preliminary data.</text>
</comment>
<dbReference type="Gene3D" id="3.40.50.300">
    <property type="entry name" value="P-loop containing nucleotide triphosphate hydrolases"/>
    <property type="match status" value="1"/>
</dbReference>
<evidence type="ECO:0000313" key="9">
    <source>
        <dbReference type="Proteomes" id="UP000285650"/>
    </source>
</evidence>
<evidence type="ECO:0000256" key="5">
    <source>
        <dbReference type="SAM" id="Coils"/>
    </source>
</evidence>
<dbReference type="GO" id="GO:0004386">
    <property type="term" value="F:helicase activity"/>
    <property type="evidence" value="ECO:0007669"/>
    <property type="project" value="UniProtKB-KW"/>
</dbReference>
<dbReference type="RefSeq" id="WP_118222696.1">
    <property type="nucleotide sequence ID" value="NZ_JADNIJ010000010.1"/>
</dbReference>
<evidence type="ECO:0000313" key="8">
    <source>
        <dbReference type="EMBL" id="RHE90360.1"/>
    </source>
</evidence>
<dbReference type="InterPro" id="IPR038718">
    <property type="entry name" value="SNF2-like_sf"/>
</dbReference>
<dbReference type="SMART" id="SM00490">
    <property type="entry name" value="HELICc"/>
    <property type="match status" value="1"/>
</dbReference>
<dbReference type="GO" id="GO:0005524">
    <property type="term" value="F:ATP binding"/>
    <property type="evidence" value="ECO:0007669"/>
    <property type="project" value="UniProtKB-KW"/>
</dbReference>
<dbReference type="InterPro" id="IPR000330">
    <property type="entry name" value="SNF2_N"/>
</dbReference>
<dbReference type="InterPro" id="IPR057342">
    <property type="entry name" value="DEXDc_RapA"/>
</dbReference>
<feature type="domain" description="Helicase C-terminal" evidence="7">
    <location>
        <begin position="410"/>
        <end position="579"/>
    </location>
</feature>
<name>A0A414L6Q0_9BACE</name>
<keyword evidence="4" id="KW-0067">ATP-binding</keyword>
<organism evidence="8 9">
    <name type="scientific">Bacteroides intestinalis</name>
    <dbReference type="NCBI Taxonomy" id="329854"/>
    <lineage>
        <taxon>Bacteria</taxon>
        <taxon>Pseudomonadati</taxon>
        <taxon>Bacteroidota</taxon>
        <taxon>Bacteroidia</taxon>
        <taxon>Bacteroidales</taxon>
        <taxon>Bacteroidaceae</taxon>
        <taxon>Bacteroides</taxon>
    </lineage>
</organism>
<accession>A0A414L6Q0</accession>
<protein>
    <submittedName>
        <fullName evidence="8">ATP-dependent helicase</fullName>
    </submittedName>
</protein>
<reference evidence="8 9" key="1">
    <citation type="submission" date="2018-08" db="EMBL/GenBank/DDBJ databases">
        <title>A genome reference for cultivated species of the human gut microbiota.</title>
        <authorList>
            <person name="Zou Y."/>
            <person name="Xue W."/>
            <person name="Luo G."/>
        </authorList>
    </citation>
    <scope>NUCLEOTIDE SEQUENCE [LARGE SCALE GENOMIC DNA]</scope>
    <source>
        <strain evidence="8 9">AM27-17</strain>
    </source>
</reference>